<feature type="domain" description="PB1-like" evidence="2">
    <location>
        <begin position="2"/>
        <end position="94"/>
    </location>
</feature>
<feature type="region of interest" description="Disordered" evidence="1">
    <location>
        <begin position="228"/>
        <end position="250"/>
    </location>
</feature>
<dbReference type="Gramene" id="PRQ22897">
    <property type="protein sequence ID" value="PRQ22897"/>
    <property type="gene ID" value="RchiOBHm_Chr6g0255261"/>
</dbReference>
<dbReference type="Pfam" id="PF26130">
    <property type="entry name" value="PB1-like"/>
    <property type="match status" value="1"/>
</dbReference>
<dbReference type="EMBL" id="PDCK01000044">
    <property type="protein sequence ID" value="PRQ22897.1"/>
    <property type="molecule type" value="Genomic_DNA"/>
</dbReference>
<keyword evidence="4" id="KW-1185">Reference proteome</keyword>
<evidence type="ECO:0000313" key="4">
    <source>
        <dbReference type="Proteomes" id="UP000238479"/>
    </source>
</evidence>
<gene>
    <name evidence="3" type="ORF">RchiOBHm_Chr6g0255261</name>
</gene>
<accession>A0A2P6PLT9</accession>
<reference evidence="3 4" key="1">
    <citation type="journal article" date="2018" name="Nat. Genet.">
        <title>The Rosa genome provides new insights in the design of modern roses.</title>
        <authorList>
            <person name="Bendahmane M."/>
        </authorList>
    </citation>
    <scope>NUCLEOTIDE SEQUENCE [LARGE SCALE GENOMIC DNA]</scope>
    <source>
        <strain evidence="4">cv. Old Blush</strain>
    </source>
</reference>
<evidence type="ECO:0000259" key="2">
    <source>
        <dbReference type="Pfam" id="PF26130"/>
    </source>
</evidence>
<organism evidence="3 4">
    <name type="scientific">Rosa chinensis</name>
    <name type="common">China rose</name>
    <dbReference type="NCBI Taxonomy" id="74649"/>
    <lineage>
        <taxon>Eukaryota</taxon>
        <taxon>Viridiplantae</taxon>
        <taxon>Streptophyta</taxon>
        <taxon>Embryophyta</taxon>
        <taxon>Tracheophyta</taxon>
        <taxon>Spermatophyta</taxon>
        <taxon>Magnoliopsida</taxon>
        <taxon>eudicotyledons</taxon>
        <taxon>Gunneridae</taxon>
        <taxon>Pentapetalae</taxon>
        <taxon>rosids</taxon>
        <taxon>fabids</taxon>
        <taxon>Rosales</taxon>
        <taxon>Rosaceae</taxon>
        <taxon>Rosoideae</taxon>
        <taxon>Rosoideae incertae sedis</taxon>
        <taxon>Rosa</taxon>
    </lineage>
</organism>
<evidence type="ECO:0000256" key="1">
    <source>
        <dbReference type="SAM" id="MobiDB-lite"/>
    </source>
</evidence>
<dbReference type="AlphaFoldDB" id="A0A2P6PLT9"/>
<protein>
    <recommendedName>
        <fullName evidence="2">PB1-like domain-containing protein</fullName>
    </recommendedName>
</protein>
<name>A0A2P6PLT9_ROSCH</name>
<comment type="caution">
    <text evidence="3">The sequence shown here is derived from an EMBL/GenBank/DDBJ whole genome shotgun (WGS) entry which is preliminary data.</text>
</comment>
<proteinExistence type="predicted"/>
<dbReference type="InterPro" id="IPR058594">
    <property type="entry name" value="PB1-like_dom_pln"/>
</dbReference>
<dbReference type="Proteomes" id="UP000238479">
    <property type="component" value="Chromosome 6"/>
</dbReference>
<evidence type="ECO:0000313" key="3">
    <source>
        <dbReference type="EMBL" id="PRQ22897.1"/>
    </source>
</evidence>
<sequence>MEIHHGGRFYRLGSGSRQYKGGEVVYVDRLDPDKISWPDLNIYAEDLGYREPPIMYWFLLPGSIQGEGWLPICEDKYVLDMLKFMPSNRILQIYIVGGGVRKKKEAELEDEGGGSPKEVDHQKYIGNGVENLEEVIDGDLAVTTLHGAKVSSKASGKRNKGGRPKNKKDVVTHLTNQFINVKASETIAGDNLVAENRKRPRMKQKACKMKKKSRPYETKFMGEKSFAEAEGIQEEPETSDSHVPAGGGNLMDFHVHMQSLQYSPRVID</sequence>